<comment type="caution">
    <text evidence="2">The sequence shown here is derived from an EMBL/GenBank/DDBJ whole genome shotgun (WGS) entry which is preliminary data.</text>
</comment>
<dbReference type="AlphaFoldDB" id="A0A939B6R8"/>
<protein>
    <submittedName>
        <fullName evidence="2">Uncharacterized protein</fullName>
    </submittedName>
</protein>
<reference evidence="2" key="2">
    <citation type="journal article" date="2021" name="Sci. Rep.">
        <title>The distribution of antibiotic resistance genes in chicken gut microbiota commensals.</title>
        <authorList>
            <person name="Juricova H."/>
            <person name="Matiasovicova J."/>
            <person name="Kubasova T."/>
            <person name="Cejkova D."/>
            <person name="Rychlik I."/>
        </authorList>
    </citation>
    <scope>NUCLEOTIDE SEQUENCE</scope>
    <source>
        <strain evidence="2">An824</strain>
    </source>
</reference>
<sequence>MRKIFLTITVVLAGALTAFAQDDKDNHNTVEKCDTLTSTSVEKGNVYMSHYRPATSDSAQYKPKSYNIDSHAVTMPNHNAFSYKIKQDDWLGGLLKDILF</sequence>
<feature type="chain" id="PRO_5037221011" evidence="1">
    <location>
        <begin position="21"/>
        <end position="100"/>
    </location>
</feature>
<proteinExistence type="predicted"/>
<evidence type="ECO:0000313" key="3">
    <source>
        <dbReference type="Proteomes" id="UP000706891"/>
    </source>
</evidence>
<evidence type="ECO:0000313" key="2">
    <source>
        <dbReference type="EMBL" id="MBM6672822.1"/>
    </source>
</evidence>
<dbReference type="Proteomes" id="UP000706891">
    <property type="component" value="Unassembled WGS sequence"/>
</dbReference>
<dbReference type="RefSeq" id="WP_205103327.1">
    <property type="nucleotide sequence ID" value="NZ_JACJJG010000006.1"/>
</dbReference>
<dbReference type="EMBL" id="JACJJG010000006">
    <property type="protein sequence ID" value="MBM6672822.1"/>
    <property type="molecule type" value="Genomic_DNA"/>
</dbReference>
<evidence type="ECO:0000256" key="1">
    <source>
        <dbReference type="SAM" id="SignalP"/>
    </source>
</evidence>
<name>A0A939B6R8_9BACT</name>
<gene>
    <name evidence="2" type="ORF">H6A34_02865</name>
</gene>
<reference evidence="2" key="1">
    <citation type="submission" date="2020-08" db="EMBL/GenBank/DDBJ databases">
        <authorList>
            <person name="Cejkova D."/>
            <person name="Kubasova T."/>
            <person name="Jahodarova E."/>
            <person name="Rychlik I."/>
        </authorList>
    </citation>
    <scope>NUCLEOTIDE SEQUENCE</scope>
    <source>
        <strain evidence="2">An824</strain>
    </source>
</reference>
<keyword evidence="1" id="KW-0732">Signal</keyword>
<accession>A0A939B6R8</accession>
<organism evidence="2 3">
    <name type="scientific">Marseilla massiliensis</name>
    <dbReference type="NCBI Taxonomy" id="1841864"/>
    <lineage>
        <taxon>Bacteria</taxon>
        <taxon>Pseudomonadati</taxon>
        <taxon>Bacteroidota</taxon>
        <taxon>Bacteroidia</taxon>
        <taxon>Bacteroidales</taxon>
        <taxon>Prevotellaceae</taxon>
        <taxon>Marseilla</taxon>
    </lineage>
</organism>
<keyword evidence="3" id="KW-1185">Reference proteome</keyword>
<feature type="signal peptide" evidence="1">
    <location>
        <begin position="1"/>
        <end position="20"/>
    </location>
</feature>